<dbReference type="GO" id="GO:0003676">
    <property type="term" value="F:nucleic acid binding"/>
    <property type="evidence" value="ECO:0007669"/>
    <property type="project" value="InterPro"/>
</dbReference>
<name>A0A7S1N604_9EUGL</name>
<evidence type="ECO:0000259" key="1">
    <source>
        <dbReference type="Pfam" id="PF03184"/>
    </source>
</evidence>
<dbReference type="Pfam" id="PF03184">
    <property type="entry name" value="DDE_1"/>
    <property type="match status" value="1"/>
</dbReference>
<accession>A0A7S1N604</accession>
<reference evidence="2" key="1">
    <citation type="submission" date="2021-01" db="EMBL/GenBank/DDBJ databases">
        <authorList>
            <person name="Corre E."/>
            <person name="Pelletier E."/>
            <person name="Niang G."/>
            <person name="Scheremetjew M."/>
            <person name="Finn R."/>
            <person name="Kale V."/>
            <person name="Holt S."/>
            <person name="Cochrane G."/>
            <person name="Meng A."/>
            <person name="Brown T."/>
            <person name="Cohen L."/>
        </authorList>
    </citation>
    <scope>NUCLEOTIDE SEQUENCE</scope>
    <source>
        <strain evidence="2">NIES-381</strain>
    </source>
</reference>
<organism evidence="2">
    <name type="scientific">Eutreptiella gymnastica</name>
    <dbReference type="NCBI Taxonomy" id="73025"/>
    <lineage>
        <taxon>Eukaryota</taxon>
        <taxon>Discoba</taxon>
        <taxon>Euglenozoa</taxon>
        <taxon>Euglenida</taxon>
        <taxon>Spirocuta</taxon>
        <taxon>Euglenophyceae</taxon>
        <taxon>Eutreptiales</taxon>
        <taxon>Eutreptiaceae</taxon>
        <taxon>Eutreptiella</taxon>
    </lineage>
</organism>
<evidence type="ECO:0000313" key="2">
    <source>
        <dbReference type="EMBL" id="CAD8999532.1"/>
    </source>
</evidence>
<protein>
    <recommendedName>
        <fullName evidence="1">DDE-1 domain-containing protein</fullName>
    </recommendedName>
</protein>
<sequence>MSKYSKDVVVTFQKCGVIDTHWMLHNYLPLWGSGTGKRRFVIYDSASAHLTQEVKDAFAQANTSIAVIPGGLTSILQSLDCDFIYVYRHKYQLVADEWACKNQNVKLTAAQRRILGTHFTAAAYKHAISVVDIASSFRKRGYLWPTSDGSHIELRELPGYKYDPTGALIWFRAKRVLEEDQAADQPPAKKLVQPSLMKLWQK</sequence>
<gene>
    <name evidence="2" type="ORF">EGYM00392_LOCUS10604</name>
</gene>
<dbReference type="InterPro" id="IPR004875">
    <property type="entry name" value="DDE_SF_endonuclease_dom"/>
</dbReference>
<dbReference type="AlphaFoldDB" id="A0A7S1N604"/>
<feature type="domain" description="DDE-1" evidence="1">
    <location>
        <begin position="20"/>
        <end position="137"/>
    </location>
</feature>
<proteinExistence type="predicted"/>
<dbReference type="EMBL" id="HBGA01028733">
    <property type="protein sequence ID" value="CAD8999532.1"/>
    <property type="molecule type" value="Transcribed_RNA"/>
</dbReference>